<dbReference type="PANTHER" id="PTHR36512">
    <property type="entry name" value="D-AMINOPEPTIDASE"/>
    <property type="match status" value="1"/>
</dbReference>
<dbReference type="RefSeq" id="WP_007056412.1">
    <property type="nucleotide sequence ID" value="NZ_CP010411.1"/>
</dbReference>
<dbReference type="PANTHER" id="PTHR36512:SF3">
    <property type="entry name" value="BLR5678 PROTEIN"/>
    <property type="match status" value="1"/>
</dbReference>
<dbReference type="PATRIC" id="fig|1682.24.peg.70"/>
<dbReference type="EMBL" id="CP010411">
    <property type="protein sequence ID" value="ALE08146.1"/>
    <property type="molecule type" value="Genomic_DNA"/>
</dbReference>
<evidence type="ECO:0000313" key="3">
    <source>
        <dbReference type="Proteomes" id="UP000067206"/>
    </source>
</evidence>
<dbReference type="Pfam" id="PF03576">
    <property type="entry name" value="Peptidase_S58"/>
    <property type="match status" value="1"/>
</dbReference>
<dbReference type="AlphaFoldDB" id="A0A0M4LFC7"/>
<dbReference type="Gene3D" id="3.60.70.12">
    <property type="entry name" value="L-amino peptidase D-ALA esterase/amidase"/>
    <property type="match status" value="1"/>
</dbReference>
<sequence length="362" mass="37335">MGVSFELNGELCAGGKGPRDLITDVPGVRVGHVTLCGDSPDGPLHTGVTAIVPPGDCFADKLSAAAYVSNGFGKSMGLVQVDELGSLETPILMTNTLSCGACYDALVRHALDRHAEIGVDTGTVNPVVMECNDGPINTIRAMAVTPQHGLDAIAAAGDTFDEGDVGAGTGMTCFGLKGGIGSSSRIVAFDGCDYTIGVLVLTNFGSRSCLRIAGRPVGRLLAEAEDKVDDDPDKGSIVAVIATDLPADSRQLRRMAKRVTVGIARCGGYIGNGSGEIVVAFSTANRIPHWAGESRGGAAAPMIDTVRRLSDNAMDDCFRVVAAASEEAIVSSLWHAHSVVGRTGETTWSLHDAAGRAGVDIL</sequence>
<dbReference type="GO" id="GO:0004177">
    <property type="term" value="F:aminopeptidase activity"/>
    <property type="evidence" value="ECO:0007669"/>
    <property type="project" value="TreeGrafter"/>
</dbReference>
<protein>
    <submittedName>
        <fullName evidence="2">Peptidase family T4</fullName>
    </submittedName>
</protein>
<proteinExistence type="inferred from homology"/>
<accession>A0A0M4LFC7</accession>
<evidence type="ECO:0000256" key="1">
    <source>
        <dbReference type="ARBA" id="ARBA00007068"/>
    </source>
</evidence>
<reference evidence="2 3" key="1">
    <citation type="submission" date="2014-12" db="EMBL/GenBank/DDBJ databases">
        <title>Complete genome sequence of Bifidobacterium longum subsp. infantis BT1.</title>
        <authorList>
            <person name="Kim J.F."/>
            <person name="Kwak M.-J."/>
        </authorList>
    </citation>
    <scope>NUCLEOTIDE SEQUENCE [LARGE SCALE GENOMIC DNA]</scope>
    <source>
        <strain evidence="2 3">BT1</strain>
    </source>
</reference>
<gene>
    <name evidence="2" type="ORF">RY67_70</name>
</gene>
<organism evidence="2 3">
    <name type="scientific">Bifidobacterium longum subsp. infantis</name>
    <dbReference type="NCBI Taxonomy" id="1682"/>
    <lineage>
        <taxon>Bacteria</taxon>
        <taxon>Bacillati</taxon>
        <taxon>Actinomycetota</taxon>
        <taxon>Actinomycetes</taxon>
        <taxon>Bifidobacteriales</taxon>
        <taxon>Bifidobacteriaceae</taxon>
        <taxon>Bifidobacterium</taxon>
    </lineage>
</organism>
<dbReference type="SUPFAM" id="SSF56266">
    <property type="entry name" value="DmpA/ArgJ-like"/>
    <property type="match status" value="1"/>
</dbReference>
<dbReference type="InterPro" id="IPR005321">
    <property type="entry name" value="Peptidase_S58_DmpA"/>
</dbReference>
<dbReference type="Proteomes" id="UP000067206">
    <property type="component" value="Chromosome"/>
</dbReference>
<dbReference type="CDD" id="cd02253">
    <property type="entry name" value="DmpA"/>
    <property type="match status" value="1"/>
</dbReference>
<comment type="similarity">
    <text evidence="1">Belongs to the peptidase S58 family.</text>
</comment>
<name>A0A0M4LFC7_BIFLI</name>
<evidence type="ECO:0000313" key="2">
    <source>
        <dbReference type="EMBL" id="ALE08146.1"/>
    </source>
</evidence>
<dbReference type="InterPro" id="IPR016117">
    <property type="entry name" value="ArgJ-like_dom_sf"/>
</dbReference>